<dbReference type="Proteomes" id="UP001190700">
    <property type="component" value="Unassembled WGS sequence"/>
</dbReference>
<comment type="caution">
    <text evidence="1">The sequence shown here is derived from an EMBL/GenBank/DDBJ whole genome shotgun (WGS) entry which is preliminary data.</text>
</comment>
<evidence type="ECO:0000313" key="1">
    <source>
        <dbReference type="EMBL" id="KAK3285346.1"/>
    </source>
</evidence>
<proteinExistence type="predicted"/>
<gene>
    <name evidence="1" type="ORF">CYMTET_7048</name>
</gene>
<organism evidence="1 2">
    <name type="scientific">Cymbomonas tetramitiformis</name>
    <dbReference type="NCBI Taxonomy" id="36881"/>
    <lineage>
        <taxon>Eukaryota</taxon>
        <taxon>Viridiplantae</taxon>
        <taxon>Chlorophyta</taxon>
        <taxon>Pyramimonadophyceae</taxon>
        <taxon>Pyramimonadales</taxon>
        <taxon>Pyramimonadaceae</taxon>
        <taxon>Cymbomonas</taxon>
    </lineage>
</organism>
<protein>
    <submittedName>
        <fullName evidence="1">Uncharacterized protein</fullName>
    </submittedName>
</protein>
<dbReference type="EMBL" id="LGRX02001870">
    <property type="protein sequence ID" value="KAK3285346.1"/>
    <property type="molecule type" value="Genomic_DNA"/>
</dbReference>
<reference evidence="1 2" key="1">
    <citation type="journal article" date="2015" name="Genome Biol. Evol.">
        <title>Comparative Genomics of a Bacterivorous Green Alga Reveals Evolutionary Causalities and Consequences of Phago-Mixotrophic Mode of Nutrition.</title>
        <authorList>
            <person name="Burns J.A."/>
            <person name="Paasch A."/>
            <person name="Narechania A."/>
            <person name="Kim E."/>
        </authorList>
    </citation>
    <scope>NUCLEOTIDE SEQUENCE [LARGE SCALE GENOMIC DNA]</scope>
    <source>
        <strain evidence="1 2">PLY_AMNH</strain>
    </source>
</reference>
<accession>A0AAE0LH96</accession>
<dbReference type="AlphaFoldDB" id="A0AAE0LH96"/>
<evidence type="ECO:0000313" key="2">
    <source>
        <dbReference type="Proteomes" id="UP001190700"/>
    </source>
</evidence>
<keyword evidence="2" id="KW-1185">Reference proteome</keyword>
<sequence>MMKATPEDKKAFKKDSKPDWQGVYEELSSFLQSTGSESGTPSETYSWLYMEPVEENGKMASRKAMDEDADGDVSDEYLHNENLLVGLTGSDGLESAMLLSSTKDTVTSDMRRRAIDECVSSLLMITLFRNRVTENLRAQFPAGKGDVEWKDLEDIVRVRDKIKDEVEDYWSLSIVQD</sequence>
<name>A0AAE0LH96_9CHLO</name>